<dbReference type="InterPro" id="IPR011009">
    <property type="entry name" value="Kinase-like_dom_sf"/>
</dbReference>
<dbReference type="Pfam" id="PF05701">
    <property type="entry name" value="WEMBL"/>
    <property type="match status" value="1"/>
</dbReference>
<accession>A0AAP0M2Y9</accession>
<dbReference type="FunFam" id="3.80.10.10:FF:000722">
    <property type="entry name" value="Leucine-rich repeat receptor-like protein kinase"/>
    <property type="match status" value="1"/>
</dbReference>
<dbReference type="InterPro" id="IPR013210">
    <property type="entry name" value="LRR_N_plant-typ"/>
</dbReference>
<keyword evidence="8 13" id="KW-1133">Transmembrane helix</keyword>
<keyword evidence="5 13" id="KW-0812">Transmembrane</keyword>
<keyword evidence="7" id="KW-0677">Repeat</keyword>
<evidence type="ECO:0000256" key="11">
    <source>
        <dbReference type="SAM" id="Coils"/>
    </source>
</evidence>
<dbReference type="Proteomes" id="UP001428341">
    <property type="component" value="Unassembled WGS sequence"/>
</dbReference>
<dbReference type="EMBL" id="JBCGBO010000006">
    <property type="protein sequence ID" value="KAK9194516.1"/>
    <property type="molecule type" value="Genomic_DNA"/>
</dbReference>
<feature type="compositionally biased region" description="Polar residues" evidence="12">
    <location>
        <begin position="599"/>
        <end position="608"/>
    </location>
</feature>
<name>A0AAP0M2Y9_9ROSI</name>
<dbReference type="InterPro" id="IPR008266">
    <property type="entry name" value="Tyr_kinase_AS"/>
</dbReference>
<dbReference type="Gene3D" id="1.10.510.10">
    <property type="entry name" value="Transferase(Phosphotransferase) domain 1"/>
    <property type="match status" value="1"/>
</dbReference>
<comment type="caution">
    <text evidence="15">The sequence shown here is derived from an EMBL/GenBank/DDBJ whole genome shotgun (WGS) entry which is preliminary data.</text>
</comment>
<evidence type="ECO:0000256" key="10">
    <source>
        <dbReference type="ARBA" id="ARBA00023136"/>
    </source>
</evidence>
<dbReference type="InterPro" id="IPR046959">
    <property type="entry name" value="PRK1-6/SRF4-like"/>
</dbReference>
<feature type="coiled-coil region" evidence="11">
    <location>
        <begin position="345"/>
        <end position="435"/>
    </location>
</feature>
<dbReference type="InterPro" id="IPR055414">
    <property type="entry name" value="LRR_R13L4/SHOC2-like"/>
</dbReference>
<feature type="transmembrane region" description="Helical" evidence="13">
    <location>
        <begin position="937"/>
        <end position="958"/>
    </location>
</feature>
<evidence type="ECO:0000256" key="8">
    <source>
        <dbReference type="ARBA" id="ARBA00022989"/>
    </source>
</evidence>
<dbReference type="Pfam" id="PF00069">
    <property type="entry name" value="Pkinase"/>
    <property type="match status" value="1"/>
</dbReference>
<feature type="region of interest" description="Disordered" evidence="12">
    <location>
        <begin position="553"/>
        <end position="616"/>
    </location>
</feature>
<keyword evidence="16" id="KW-1185">Reference proteome</keyword>
<evidence type="ECO:0000256" key="7">
    <source>
        <dbReference type="ARBA" id="ARBA00022737"/>
    </source>
</evidence>
<keyword evidence="6" id="KW-0732">Signal</keyword>
<comment type="similarity">
    <text evidence="2">Belongs to the WEB family.</text>
</comment>
<evidence type="ECO:0000256" key="3">
    <source>
        <dbReference type="ARBA" id="ARBA00022553"/>
    </source>
</evidence>
<keyword evidence="3" id="KW-0597">Phosphoprotein</keyword>
<dbReference type="Gene3D" id="3.30.200.20">
    <property type="entry name" value="Phosphorylase Kinase, domain 1"/>
    <property type="match status" value="1"/>
</dbReference>
<dbReference type="SUPFAM" id="SSF52058">
    <property type="entry name" value="L domain-like"/>
    <property type="match status" value="1"/>
</dbReference>
<dbReference type="Pfam" id="PF23598">
    <property type="entry name" value="LRR_14"/>
    <property type="match status" value="1"/>
</dbReference>
<protein>
    <recommendedName>
        <fullName evidence="14">Protein kinase domain-containing protein</fullName>
    </recommendedName>
</protein>
<evidence type="ECO:0000256" key="2">
    <source>
        <dbReference type="ARBA" id="ARBA00005485"/>
    </source>
</evidence>
<dbReference type="GO" id="GO:0004672">
    <property type="term" value="F:protein kinase activity"/>
    <property type="evidence" value="ECO:0007669"/>
    <property type="project" value="InterPro"/>
</dbReference>
<dbReference type="PANTHER" id="PTHR48007">
    <property type="entry name" value="LEUCINE-RICH REPEAT RECEPTOR-LIKE PROTEIN KINASE PXC1"/>
    <property type="match status" value="1"/>
</dbReference>
<dbReference type="InterPro" id="IPR000719">
    <property type="entry name" value="Prot_kinase_dom"/>
</dbReference>
<evidence type="ECO:0000256" key="13">
    <source>
        <dbReference type="SAM" id="Phobius"/>
    </source>
</evidence>
<dbReference type="GO" id="GO:0005524">
    <property type="term" value="F:ATP binding"/>
    <property type="evidence" value="ECO:0007669"/>
    <property type="project" value="InterPro"/>
</dbReference>
<evidence type="ECO:0000256" key="12">
    <source>
        <dbReference type="SAM" id="MobiDB-lite"/>
    </source>
</evidence>
<feature type="compositionally biased region" description="Basic and acidic residues" evidence="12">
    <location>
        <begin position="553"/>
        <end position="564"/>
    </location>
</feature>
<proteinExistence type="inferred from homology"/>
<evidence type="ECO:0000256" key="4">
    <source>
        <dbReference type="ARBA" id="ARBA00022614"/>
    </source>
</evidence>
<feature type="region of interest" description="Disordered" evidence="12">
    <location>
        <begin position="529"/>
        <end position="548"/>
    </location>
</feature>
<dbReference type="PANTHER" id="PTHR48007:SF83">
    <property type="entry name" value="PROTEIN KINASE DOMAIN-CONTAINING PROTEIN"/>
    <property type="match status" value="1"/>
</dbReference>
<evidence type="ECO:0000256" key="9">
    <source>
        <dbReference type="ARBA" id="ARBA00023054"/>
    </source>
</evidence>
<reference evidence="15 16" key="1">
    <citation type="submission" date="2024-05" db="EMBL/GenBank/DDBJ databases">
        <title>Haplotype-resolved chromosome-level genome assembly of Huyou (Citrus changshanensis).</title>
        <authorList>
            <person name="Miao C."/>
            <person name="Chen W."/>
            <person name="Wu Y."/>
            <person name="Wang L."/>
            <person name="Zhao S."/>
            <person name="Grierson D."/>
            <person name="Xu C."/>
            <person name="Chen K."/>
        </authorList>
    </citation>
    <scope>NUCLEOTIDE SEQUENCE [LARGE SCALE GENOMIC DNA]</scope>
    <source>
        <strain evidence="15">01-14</strain>
        <tissue evidence="15">Leaf</tissue>
    </source>
</reference>
<dbReference type="PROSITE" id="PS00109">
    <property type="entry name" value="PROTEIN_KINASE_TYR"/>
    <property type="match status" value="1"/>
</dbReference>
<comment type="subcellular location">
    <subcellularLocation>
        <location evidence="1">Membrane</location>
        <topology evidence="1">Single-pass membrane protein</topology>
    </subcellularLocation>
</comment>
<evidence type="ECO:0000313" key="16">
    <source>
        <dbReference type="Proteomes" id="UP001428341"/>
    </source>
</evidence>
<dbReference type="GO" id="GO:0016020">
    <property type="term" value="C:membrane"/>
    <property type="evidence" value="ECO:0007669"/>
    <property type="project" value="UniProtKB-SubCell"/>
</dbReference>
<feature type="domain" description="Protein kinase" evidence="14">
    <location>
        <begin position="1024"/>
        <end position="1332"/>
    </location>
</feature>
<dbReference type="PROSITE" id="PS50011">
    <property type="entry name" value="PROTEIN_KINASE_DOM"/>
    <property type="match status" value="1"/>
</dbReference>
<dbReference type="SMART" id="SM00369">
    <property type="entry name" value="LRR_TYP"/>
    <property type="match status" value="4"/>
</dbReference>
<feature type="region of interest" description="Disordered" evidence="12">
    <location>
        <begin position="1"/>
        <end position="74"/>
    </location>
</feature>
<dbReference type="InterPro" id="IPR003591">
    <property type="entry name" value="Leu-rich_rpt_typical-subtyp"/>
</dbReference>
<sequence>MDSGEFDYQRRTGSVKAAGNMYGGSPSVKKSHLDIPESSSSRARELHMARRDISRYKESRKAAESVKAQAESELSTARKTVKDLACRIEKTNHQAIPSMRYVERLEKSSGIEENVLAERSRESHRYAEVMRELESVKQELSKLKLDMASVLEEKSRAEKEIEASSLKMRSNSSSVEGLRKEIEEVNEEQVLVELARIEALKEYGEIEAEREKEANEFSASMEVAKEKLKDLTEEIDHCKELENKLAVTLYDVNFLHNELKSVKDKDKLVQGNDSLKGTHSIYQSGEELEGSPLLPSKSVKEELEAAKKELAAIKEEGFRFMASMDVIRNELRHVREETARLKKGEEKTELTVQNLNSKLLRAKAKLEAVSAAEEKANGIAGNLAFTLEQLKTEAEAAKKEKELVTEETAKIKEEIQKTEAEIYSAEEKIETSMQELNAVKSSEALAFDNLKSLIEKTMQARASASQNSSSITISNFEYEYLRGRAVGAEELADKKVAAAQAWIEALKASEKEILMKMEMAHREIRHTRVEEEKEVFKSERTRSTKRRVERELRNWRQNSERTAEPESLQPGLARKSRRGSDNLTPSRRPKSRKSASPATGMTRTTSFTIKKKTKQSPPPITFELQILKPCTQHVKHFMITGTENYIALMGSANDEGLALLSFKQAIRNFPEGNNWNNSNEDPCSWNGITCREGQVFSLIIPNKKLTGFIPADLGSLSAIRRVNLRNNNFSGSLPVELFNASNLQSLILSGNSFSGPVPMQIGKLKYLQVLDLSQNSFSSSIPSSIVQCKRLKTVVLNQNSFTGPLPDGFATNLTALQKLDLSFNNLSGLIPNDIANLSRLRRVLALSHNLFNGSVPESLGSLAQRVYVDLTYNNLSGLIPQNAALLSLGPTAFIGNPFLCGPPLKVSCPSSTSDHPYPKPLPYDPSWHGGKVHHSCAVITTVAVAVLLGICITGFLFYRQYKKASGCKWGEKVGGCRLEEKLMIKKEFFCFTRNNLDTMSENMEQYEFVPLDSQVDFDLEQLLKASAFLLGKSTIGIVYKVALNNEEALAVRRLGNGGWQRFKEFQTEAEAIGKIRHPNIVSLRAYFWSVDEKLLIYDYIPNGSLATAIHGKAGIISYRPLSWSDRLRIIKGVAKGIAFLHEVSPKRYVHGDLRPSNILLGKNMEPHISDFGLARLADIAEETPEVHWEQSTTGTPLQSSPYEFTALNSTTSRSYYQAPEASKVRKPTQKWDIYSYGVILLEMISGKLPMIQIGSMELNIVQWIQLILEDRKPMTDILDPFLAHDLDKEDEIVSVLKIALDCVHKSPDKRPSMRHVCDSLDRVNISTEQQFMKGEEPKFDQ</sequence>
<evidence type="ECO:0000313" key="15">
    <source>
        <dbReference type="EMBL" id="KAK9194516.1"/>
    </source>
</evidence>
<dbReference type="Gene3D" id="3.80.10.10">
    <property type="entry name" value="Ribonuclease Inhibitor"/>
    <property type="match status" value="3"/>
</dbReference>
<dbReference type="Pfam" id="PF08263">
    <property type="entry name" value="LRRNT_2"/>
    <property type="match status" value="1"/>
</dbReference>
<dbReference type="FunFam" id="3.80.10.10:FF:000363">
    <property type="entry name" value="Leucine-rich repeat family protein"/>
    <property type="match status" value="1"/>
</dbReference>
<evidence type="ECO:0000256" key="1">
    <source>
        <dbReference type="ARBA" id="ARBA00004167"/>
    </source>
</evidence>
<keyword evidence="9 11" id="KW-0175">Coiled coil</keyword>
<keyword evidence="10 13" id="KW-0472">Membrane</keyword>
<keyword evidence="4" id="KW-0433">Leucine-rich repeat</keyword>
<dbReference type="SUPFAM" id="SSF56112">
    <property type="entry name" value="Protein kinase-like (PK-like)"/>
    <property type="match status" value="1"/>
</dbReference>
<organism evidence="15 16">
    <name type="scientific">Citrus x changshan-huyou</name>
    <dbReference type="NCBI Taxonomy" id="2935761"/>
    <lineage>
        <taxon>Eukaryota</taxon>
        <taxon>Viridiplantae</taxon>
        <taxon>Streptophyta</taxon>
        <taxon>Embryophyta</taxon>
        <taxon>Tracheophyta</taxon>
        <taxon>Spermatophyta</taxon>
        <taxon>Magnoliopsida</taxon>
        <taxon>eudicotyledons</taxon>
        <taxon>Gunneridae</taxon>
        <taxon>Pentapetalae</taxon>
        <taxon>rosids</taxon>
        <taxon>malvids</taxon>
        <taxon>Sapindales</taxon>
        <taxon>Rutaceae</taxon>
        <taxon>Aurantioideae</taxon>
        <taxon>Citrus</taxon>
    </lineage>
</organism>
<gene>
    <name evidence="15" type="ORF">WN944_005223</name>
</gene>
<evidence type="ECO:0000256" key="5">
    <source>
        <dbReference type="ARBA" id="ARBA00022692"/>
    </source>
</evidence>
<feature type="compositionally biased region" description="Basic and acidic residues" evidence="12">
    <location>
        <begin position="42"/>
        <end position="64"/>
    </location>
</feature>
<dbReference type="InterPro" id="IPR008545">
    <property type="entry name" value="Web"/>
</dbReference>
<evidence type="ECO:0000256" key="6">
    <source>
        <dbReference type="ARBA" id="ARBA00022729"/>
    </source>
</evidence>
<feature type="coiled-coil region" evidence="11">
    <location>
        <begin position="119"/>
        <end position="244"/>
    </location>
</feature>
<evidence type="ECO:0000259" key="14">
    <source>
        <dbReference type="PROSITE" id="PS50011"/>
    </source>
</evidence>
<dbReference type="InterPro" id="IPR032675">
    <property type="entry name" value="LRR_dom_sf"/>
</dbReference>